<dbReference type="InterPro" id="IPR051202">
    <property type="entry name" value="Peptidase_C40"/>
</dbReference>
<keyword evidence="3 7" id="KW-0732">Signal</keyword>
<dbReference type="Pfam" id="PF24568">
    <property type="entry name" value="CC_PcsB"/>
    <property type="match status" value="1"/>
</dbReference>
<dbReference type="Gene3D" id="6.10.250.3150">
    <property type="match status" value="1"/>
</dbReference>
<keyword evidence="4 9" id="KW-0378">Hydrolase</keyword>
<feature type="chain" id="PRO_5012865883" evidence="7">
    <location>
        <begin position="32"/>
        <end position="571"/>
    </location>
</feature>
<dbReference type="RefSeq" id="WP_078755273.1">
    <property type="nucleotide sequence ID" value="NZ_FUWO01000002.1"/>
</dbReference>
<evidence type="ECO:0000313" key="9">
    <source>
        <dbReference type="EMBL" id="SJZ34206.1"/>
    </source>
</evidence>
<evidence type="ECO:0000256" key="4">
    <source>
        <dbReference type="ARBA" id="ARBA00022801"/>
    </source>
</evidence>
<evidence type="ECO:0000256" key="7">
    <source>
        <dbReference type="SAM" id="SignalP"/>
    </source>
</evidence>
<evidence type="ECO:0000259" key="8">
    <source>
        <dbReference type="PROSITE" id="PS51935"/>
    </source>
</evidence>
<sequence length="571" mass="60274">MKLSFTKKAFKTLFTSTIILGSVASPIATFAQDYDTLINDTQAAIDNLSAQQAALYSELALGYEALTALKEEAETLLADIAKDDEAIEELNGQIAELEELIAKREELLDDQARAVQANGGSTNYLSLIASSESISEFVGRLDVVRKMVSSNKDLLATQKEDKEQVVKKQDEVKAAKEEKINKQIELEGLKASLEVQQSANEEVYNTLTGDITLAAGHRDALVAEKAAFEEQQAIAIAQAEAAARMAAEEAAAQEAALVAAAAQVEETTVANEVELPEVAAPVAEETVAEVTEAPVVEETVAEVTEAPVVEETVAEVTEAPVVEETVAEVTEAPVVEETVAEVTEAPVVEETVAEVTEAPVVEETVAEVTEAPVVEDFGNEDNYAAEEAARIAAEEEAARIAAEEEAARIAAEEEAARIAAEEEAARIAAEEEAARIAAEEEAAASAPVATGDVSALLSNASQYLGTPYVWGGKSPSGFDCSGFVQYVFKQTYGIDVGGYTGAQEYAGAQISVAEAQPGDLYFWGSPGGTYHVAIATGGGGYIHASQPGTPLEYNSVSSYFMPSFAVRVNVQ</sequence>
<dbReference type="Gene3D" id="3.90.1720.10">
    <property type="entry name" value="endopeptidase domain like (from Nostoc punctiforme)"/>
    <property type="match status" value="1"/>
</dbReference>
<dbReference type="InterPro" id="IPR038765">
    <property type="entry name" value="Papain-like_cys_pep_sf"/>
</dbReference>
<evidence type="ECO:0000256" key="1">
    <source>
        <dbReference type="ARBA" id="ARBA00007074"/>
    </source>
</evidence>
<dbReference type="Proteomes" id="UP000189941">
    <property type="component" value="Unassembled WGS sequence"/>
</dbReference>
<dbReference type="PANTHER" id="PTHR47053:SF1">
    <property type="entry name" value="MUREIN DD-ENDOPEPTIDASE MEPH-RELATED"/>
    <property type="match status" value="1"/>
</dbReference>
<evidence type="ECO:0000256" key="2">
    <source>
        <dbReference type="ARBA" id="ARBA00022670"/>
    </source>
</evidence>
<dbReference type="Pfam" id="PF00877">
    <property type="entry name" value="NLPC_P60"/>
    <property type="match status" value="1"/>
</dbReference>
<dbReference type="GO" id="GO:0008234">
    <property type="term" value="F:cysteine-type peptidase activity"/>
    <property type="evidence" value="ECO:0007669"/>
    <property type="project" value="UniProtKB-KW"/>
</dbReference>
<evidence type="ECO:0000256" key="3">
    <source>
        <dbReference type="ARBA" id="ARBA00022729"/>
    </source>
</evidence>
<dbReference type="OrthoDB" id="1654978at2"/>
<dbReference type="GO" id="GO:0006508">
    <property type="term" value="P:proteolysis"/>
    <property type="evidence" value="ECO:0007669"/>
    <property type="project" value="UniProtKB-KW"/>
</dbReference>
<dbReference type="PROSITE" id="PS51935">
    <property type="entry name" value="NLPC_P60"/>
    <property type="match status" value="1"/>
</dbReference>
<dbReference type="EMBL" id="FUWO01000002">
    <property type="protein sequence ID" value="SJZ34206.1"/>
    <property type="molecule type" value="Genomic_DNA"/>
</dbReference>
<accession>A0A1T4JVL2</accession>
<protein>
    <submittedName>
        <fullName evidence="9">N-terminal domain of peptidoglycan hydrolase CwlO-containing protein</fullName>
    </submittedName>
</protein>
<comment type="similarity">
    <text evidence="1">Belongs to the peptidase C40 family.</text>
</comment>
<evidence type="ECO:0000256" key="6">
    <source>
        <dbReference type="SAM" id="Coils"/>
    </source>
</evidence>
<keyword evidence="6" id="KW-0175">Coiled coil</keyword>
<name>A0A1T4JVL2_9LACT</name>
<reference evidence="10" key="1">
    <citation type="submission" date="2017-02" db="EMBL/GenBank/DDBJ databases">
        <authorList>
            <person name="Varghese N."/>
            <person name="Submissions S."/>
        </authorList>
    </citation>
    <scope>NUCLEOTIDE SEQUENCE [LARGE SCALE GENOMIC DNA]</scope>
    <source>
        <strain evidence="10">DSM 15739</strain>
    </source>
</reference>
<organism evidence="9 10">
    <name type="scientific">Globicatella sulfidifaciens DSM 15739</name>
    <dbReference type="NCBI Taxonomy" id="1121925"/>
    <lineage>
        <taxon>Bacteria</taxon>
        <taxon>Bacillati</taxon>
        <taxon>Bacillota</taxon>
        <taxon>Bacilli</taxon>
        <taxon>Lactobacillales</taxon>
        <taxon>Aerococcaceae</taxon>
        <taxon>Globicatella</taxon>
    </lineage>
</organism>
<gene>
    <name evidence="9" type="ORF">SAMN02746011_00431</name>
</gene>
<feature type="domain" description="NlpC/P60" evidence="8">
    <location>
        <begin position="450"/>
        <end position="571"/>
    </location>
</feature>
<dbReference type="PANTHER" id="PTHR47053">
    <property type="entry name" value="MUREIN DD-ENDOPEPTIDASE MEPH-RELATED"/>
    <property type="match status" value="1"/>
</dbReference>
<dbReference type="AlphaFoldDB" id="A0A1T4JVL2"/>
<feature type="coiled-coil region" evidence="6">
    <location>
        <begin position="158"/>
        <end position="192"/>
    </location>
</feature>
<evidence type="ECO:0000313" key="10">
    <source>
        <dbReference type="Proteomes" id="UP000189941"/>
    </source>
</evidence>
<keyword evidence="10" id="KW-1185">Reference proteome</keyword>
<feature type="coiled-coil region" evidence="6">
    <location>
        <begin position="63"/>
        <end position="117"/>
    </location>
</feature>
<evidence type="ECO:0000256" key="5">
    <source>
        <dbReference type="ARBA" id="ARBA00022807"/>
    </source>
</evidence>
<dbReference type="InterPro" id="IPR000064">
    <property type="entry name" value="NLP_P60_dom"/>
</dbReference>
<feature type="signal peptide" evidence="7">
    <location>
        <begin position="1"/>
        <end position="31"/>
    </location>
</feature>
<keyword evidence="2" id="KW-0645">Protease</keyword>
<dbReference type="SUPFAM" id="SSF54001">
    <property type="entry name" value="Cysteine proteinases"/>
    <property type="match status" value="1"/>
</dbReference>
<dbReference type="STRING" id="1121925.SAMN02746011_00431"/>
<feature type="coiled-coil region" evidence="6">
    <location>
        <begin position="385"/>
        <end position="440"/>
    </location>
</feature>
<proteinExistence type="inferred from homology"/>
<dbReference type="InterPro" id="IPR057309">
    <property type="entry name" value="PcsB_CC"/>
</dbReference>
<keyword evidence="5" id="KW-0788">Thiol protease</keyword>